<dbReference type="SUPFAM" id="SSF55190">
    <property type="entry name" value="Arginyl-tRNA synthetase (ArgRS), N-terminal 'additional' domain"/>
    <property type="match status" value="1"/>
</dbReference>
<evidence type="ECO:0000256" key="5">
    <source>
        <dbReference type="ARBA" id="ARBA00022840"/>
    </source>
</evidence>
<organism evidence="13 14">
    <name type="scientific">Tigheibacillus jepli</name>
    <dbReference type="NCBI Taxonomy" id="3035914"/>
    <lineage>
        <taxon>Bacteria</taxon>
        <taxon>Bacillati</taxon>
        <taxon>Bacillota</taxon>
        <taxon>Bacilli</taxon>
        <taxon>Bacillales</taxon>
        <taxon>Bacillaceae</taxon>
        <taxon>Tigheibacillus</taxon>
    </lineage>
</organism>
<keyword evidence="14" id="KW-1185">Reference proteome</keyword>
<dbReference type="Proteomes" id="UP001228376">
    <property type="component" value="Unassembled WGS sequence"/>
</dbReference>
<dbReference type="SUPFAM" id="SSF52374">
    <property type="entry name" value="Nucleotidylyl transferase"/>
    <property type="match status" value="1"/>
</dbReference>
<evidence type="ECO:0000259" key="11">
    <source>
        <dbReference type="SMART" id="SM00836"/>
    </source>
</evidence>
<protein>
    <recommendedName>
        <fullName evidence="9">Arginine--tRNA ligase</fullName>
        <ecNumber evidence="9">6.1.1.19</ecNumber>
    </recommendedName>
    <alternativeName>
        <fullName evidence="9">Arginyl-tRNA synthetase</fullName>
        <shortName evidence="9">ArgRS</shortName>
    </alternativeName>
</protein>
<comment type="subunit">
    <text evidence="9">Monomer.</text>
</comment>
<dbReference type="PROSITE" id="PS00178">
    <property type="entry name" value="AA_TRNA_LIGASE_I"/>
    <property type="match status" value="1"/>
</dbReference>
<sequence>MNALEQTQATLKEAIKTAVLKAGLAQEEALPDIILEKPKDKAHGDFAANIAMQLARIAKKAPRQIAEDIVAQLDKEKASIDKIEIAGPGFINFFMKQDFLINVVTDILQAGDNYGKTEAGNGKKIQVEFVSVNPTGDLHLGHARGAAYGDVLCNLLASAGYQVEREYYMNDAGNQINNLAKSINARYLQALGQDASMPEDGYRGADIIAIGKELAQADGDKWVKVDLDERLEFFKEYGLKYEFKKIEEDLKAFRVEFDSWFSEKSLYENNKIADVMEKLKEGNYTYEKDGAIWFRSTDFGDDKDRVLVKSDGSLTYLTPDIAYHQNKIDRGFDTLINVWGSDHHGYIPRMKAAIQALGNPADKLEVEIIQMVNLFENGEKVRMSKRTGNAVTLRELMNDVGVDATRYFFNMRSNDAQLDFDIDLARSQSNDNPVYYVQYAHARICTMLKQAEAKGISTDVEQTFDSNLLTSEKEQDLLKKMAAFPQMIIDAAEKRAPHKVTQYVFDLAALLHSFYNAEKVLDAENLPLTQARIALMKAVRITIANALQLLGVSAPEKM</sequence>
<comment type="similarity">
    <text evidence="1 9 10">Belongs to the class-I aminoacyl-tRNA synthetase family.</text>
</comment>
<evidence type="ECO:0000259" key="12">
    <source>
        <dbReference type="SMART" id="SM01016"/>
    </source>
</evidence>
<accession>A0ABU5CG55</accession>
<evidence type="ECO:0000256" key="7">
    <source>
        <dbReference type="ARBA" id="ARBA00023146"/>
    </source>
</evidence>
<keyword evidence="4 9" id="KW-0547">Nucleotide-binding</keyword>
<dbReference type="Pfam" id="PF03485">
    <property type="entry name" value="Arg_tRNA_synt_N"/>
    <property type="match status" value="1"/>
</dbReference>
<dbReference type="Gene3D" id="3.30.1360.70">
    <property type="entry name" value="Arginyl tRNA synthetase N-terminal domain"/>
    <property type="match status" value="1"/>
</dbReference>
<keyword evidence="5 9" id="KW-0067">ATP-binding</keyword>
<dbReference type="Pfam" id="PF00750">
    <property type="entry name" value="tRNA-synt_1d"/>
    <property type="match status" value="1"/>
</dbReference>
<evidence type="ECO:0000256" key="1">
    <source>
        <dbReference type="ARBA" id="ARBA00005594"/>
    </source>
</evidence>
<dbReference type="PANTHER" id="PTHR11956">
    <property type="entry name" value="ARGINYL-TRNA SYNTHETASE"/>
    <property type="match status" value="1"/>
</dbReference>
<feature type="domain" description="DALR anticodon binding" evidence="11">
    <location>
        <begin position="437"/>
        <end position="558"/>
    </location>
</feature>
<gene>
    <name evidence="9 13" type="primary">argS</name>
    <name evidence="13" type="ORF">P5G51_003105</name>
</gene>
<evidence type="ECO:0000256" key="4">
    <source>
        <dbReference type="ARBA" id="ARBA00022741"/>
    </source>
</evidence>
<keyword evidence="7 9" id="KW-0030">Aminoacyl-tRNA synthetase</keyword>
<dbReference type="HAMAP" id="MF_00123">
    <property type="entry name" value="Arg_tRNA_synth"/>
    <property type="match status" value="1"/>
</dbReference>
<evidence type="ECO:0000256" key="9">
    <source>
        <dbReference type="HAMAP-Rule" id="MF_00123"/>
    </source>
</evidence>
<name>A0ABU5CG55_9BACI</name>
<dbReference type="PRINTS" id="PR01038">
    <property type="entry name" value="TRNASYNTHARG"/>
</dbReference>
<keyword evidence="3 9" id="KW-0436">Ligase</keyword>
<dbReference type="Gene3D" id="3.40.50.620">
    <property type="entry name" value="HUPs"/>
    <property type="match status" value="1"/>
</dbReference>
<dbReference type="EMBL" id="JAROCA020000001">
    <property type="protein sequence ID" value="MDY0404530.1"/>
    <property type="molecule type" value="Genomic_DNA"/>
</dbReference>
<feature type="domain" description="Arginyl tRNA synthetase N-terminal" evidence="12">
    <location>
        <begin position="9"/>
        <end position="95"/>
    </location>
</feature>
<dbReference type="SMART" id="SM01016">
    <property type="entry name" value="Arg_tRNA_synt_N"/>
    <property type="match status" value="1"/>
</dbReference>
<dbReference type="Gene3D" id="1.10.730.10">
    <property type="entry name" value="Isoleucyl-tRNA Synthetase, Domain 1"/>
    <property type="match status" value="1"/>
</dbReference>
<dbReference type="GO" id="GO:0004814">
    <property type="term" value="F:arginine-tRNA ligase activity"/>
    <property type="evidence" value="ECO:0007669"/>
    <property type="project" value="UniProtKB-EC"/>
</dbReference>
<keyword evidence="6 9" id="KW-0648">Protein biosynthesis</keyword>
<dbReference type="PANTHER" id="PTHR11956:SF5">
    <property type="entry name" value="ARGININE--TRNA LIGASE, CYTOPLASMIC"/>
    <property type="match status" value="1"/>
</dbReference>
<dbReference type="InterPro" id="IPR035684">
    <property type="entry name" value="ArgRS_core"/>
</dbReference>
<comment type="catalytic activity">
    <reaction evidence="8 9">
        <text>tRNA(Arg) + L-arginine + ATP = L-arginyl-tRNA(Arg) + AMP + diphosphate</text>
        <dbReference type="Rhea" id="RHEA:20301"/>
        <dbReference type="Rhea" id="RHEA-COMP:9658"/>
        <dbReference type="Rhea" id="RHEA-COMP:9673"/>
        <dbReference type="ChEBI" id="CHEBI:30616"/>
        <dbReference type="ChEBI" id="CHEBI:32682"/>
        <dbReference type="ChEBI" id="CHEBI:33019"/>
        <dbReference type="ChEBI" id="CHEBI:78442"/>
        <dbReference type="ChEBI" id="CHEBI:78513"/>
        <dbReference type="ChEBI" id="CHEBI:456215"/>
        <dbReference type="EC" id="6.1.1.19"/>
    </reaction>
</comment>
<dbReference type="CDD" id="cd00671">
    <property type="entry name" value="ArgRS_core"/>
    <property type="match status" value="1"/>
</dbReference>
<dbReference type="InterPro" id="IPR009080">
    <property type="entry name" value="tRNAsynth_Ia_anticodon-bd"/>
</dbReference>
<dbReference type="RefSeq" id="WP_306065373.1">
    <property type="nucleotide sequence ID" value="NZ_JAROCA020000001.1"/>
</dbReference>
<proteinExistence type="inferred from homology"/>
<dbReference type="EC" id="6.1.1.19" evidence="9"/>
<reference evidence="13 14" key="1">
    <citation type="submission" date="2023-10" db="EMBL/GenBank/DDBJ databases">
        <title>179-bfca-hs.</title>
        <authorList>
            <person name="Miliotis G."/>
            <person name="Sengupta P."/>
            <person name="Hameed A."/>
            <person name="Chuvochina M."/>
            <person name="Mcdonagh F."/>
            <person name="Simpson A.C."/>
            <person name="Singh N.K."/>
            <person name="Rekha P.D."/>
            <person name="Raman K."/>
            <person name="Hugenholtz P."/>
            <person name="Venkateswaran K."/>
        </authorList>
    </citation>
    <scope>NUCLEOTIDE SEQUENCE [LARGE SCALE GENOMIC DNA]</scope>
    <source>
        <strain evidence="13 14">179-BFC-A-HS</strain>
    </source>
</reference>
<feature type="short sequence motif" description="'HIGH' region" evidence="9">
    <location>
        <begin position="132"/>
        <end position="142"/>
    </location>
</feature>
<keyword evidence="2 9" id="KW-0963">Cytoplasm</keyword>
<dbReference type="NCBIfam" id="TIGR00456">
    <property type="entry name" value="argS"/>
    <property type="match status" value="1"/>
</dbReference>
<evidence type="ECO:0000256" key="10">
    <source>
        <dbReference type="RuleBase" id="RU363038"/>
    </source>
</evidence>
<dbReference type="InterPro" id="IPR008909">
    <property type="entry name" value="DALR_anticod-bd"/>
</dbReference>
<dbReference type="SMART" id="SM00836">
    <property type="entry name" value="DALR_1"/>
    <property type="match status" value="1"/>
</dbReference>
<dbReference type="InterPro" id="IPR001412">
    <property type="entry name" value="aa-tRNA-synth_I_CS"/>
</dbReference>
<evidence type="ECO:0000256" key="2">
    <source>
        <dbReference type="ARBA" id="ARBA00022490"/>
    </source>
</evidence>
<dbReference type="Pfam" id="PF05746">
    <property type="entry name" value="DALR_1"/>
    <property type="match status" value="1"/>
</dbReference>
<evidence type="ECO:0000313" key="14">
    <source>
        <dbReference type="Proteomes" id="UP001228376"/>
    </source>
</evidence>
<comment type="caution">
    <text evidence="13">The sequence shown here is derived from an EMBL/GenBank/DDBJ whole genome shotgun (WGS) entry which is preliminary data.</text>
</comment>
<dbReference type="InterPro" id="IPR001278">
    <property type="entry name" value="Arg-tRNA-ligase"/>
</dbReference>
<evidence type="ECO:0000313" key="13">
    <source>
        <dbReference type="EMBL" id="MDY0404530.1"/>
    </source>
</evidence>
<dbReference type="InterPro" id="IPR005148">
    <property type="entry name" value="Arg-tRNA-synth_N"/>
</dbReference>
<evidence type="ECO:0000256" key="3">
    <source>
        <dbReference type="ARBA" id="ARBA00022598"/>
    </source>
</evidence>
<dbReference type="SUPFAM" id="SSF47323">
    <property type="entry name" value="Anticodon-binding domain of a subclass of class I aminoacyl-tRNA synthetases"/>
    <property type="match status" value="1"/>
</dbReference>
<comment type="subcellular location">
    <subcellularLocation>
        <location evidence="9">Cytoplasm</location>
    </subcellularLocation>
</comment>
<evidence type="ECO:0000256" key="8">
    <source>
        <dbReference type="ARBA" id="ARBA00049339"/>
    </source>
</evidence>
<dbReference type="InterPro" id="IPR036695">
    <property type="entry name" value="Arg-tRNA-synth_N_sf"/>
</dbReference>
<dbReference type="InterPro" id="IPR014729">
    <property type="entry name" value="Rossmann-like_a/b/a_fold"/>
</dbReference>
<evidence type="ECO:0000256" key="6">
    <source>
        <dbReference type="ARBA" id="ARBA00022917"/>
    </source>
</evidence>